<name>A0A830BRE3_9LAMI</name>
<sequence>MEKRHKIETVDGEIPLPEAIIQRIQSLLNRQQAAQTTSLSKSWYTAWSTRPNLDFDQHHFGGDLYNCGDEHVFWESAKNIMHRYEKSNLKIDNFRLCMETTITDRTTFSKELIVKALKMGATDVEFELRSQNPKFVIPSEVIESETLAGLSVIGCRINLGADRKVNCQGLKSLSLCRVFTLADTIWDIILSCPLLENLTLSECKWLSKVQPPIGFKADDFEFRRPKNGSFVNTHITPYGFHKLKCLRLEKVKINAVFFREFSSNLPCLKDLSLNYCVCNKTIRVPSTSLEFLSLAHSDRFKAVFDVPSIRKFTLSVFGTIPTVYFRGTPGEWESDVFINWIGYEAITSSWFLKLRKFLENFCFSKVSLSLFHNTVDYDDDIQGLPELPVVENLVLSFYELNAPFLKCLLLACRPKFITVRCLGRSCTGFVGEANSAFLQLVSDNWYVANDKTEFRLLGDLKEVNVEFFEESLAEWRPLPLKALLDAPTRPAGNKRKIRFKLGWGI</sequence>
<dbReference type="SUPFAM" id="SSF52047">
    <property type="entry name" value="RNI-like"/>
    <property type="match status" value="1"/>
</dbReference>
<dbReference type="InterPro" id="IPR032675">
    <property type="entry name" value="LRR_dom_sf"/>
</dbReference>
<accession>A0A830BRE3</accession>
<evidence type="ECO:0000313" key="1">
    <source>
        <dbReference type="EMBL" id="GFP90090.1"/>
    </source>
</evidence>
<dbReference type="PANTHER" id="PTHR34145">
    <property type="entry name" value="OS02G0105600 PROTEIN"/>
    <property type="match status" value="1"/>
</dbReference>
<proteinExistence type="predicted"/>
<dbReference type="SUPFAM" id="SSF81383">
    <property type="entry name" value="F-box domain"/>
    <property type="match status" value="1"/>
</dbReference>
<dbReference type="AlphaFoldDB" id="A0A830BRE3"/>
<dbReference type="OrthoDB" id="911245at2759"/>
<comment type="caution">
    <text evidence="1">The sequence shown here is derived from an EMBL/GenBank/DDBJ whole genome shotgun (WGS) entry which is preliminary data.</text>
</comment>
<organism evidence="1 2">
    <name type="scientific">Phtheirospermum japonicum</name>
    <dbReference type="NCBI Taxonomy" id="374723"/>
    <lineage>
        <taxon>Eukaryota</taxon>
        <taxon>Viridiplantae</taxon>
        <taxon>Streptophyta</taxon>
        <taxon>Embryophyta</taxon>
        <taxon>Tracheophyta</taxon>
        <taxon>Spermatophyta</taxon>
        <taxon>Magnoliopsida</taxon>
        <taxon>eudicotyledons</taxon>
        <taxon>Gunneridae</taxon>
        <taxon>Pentapetalae</taxon>
        <taxon>asterids</taxon>
        <taxon>lamiids</taxon>
        <taxon>Lamiales</taxon>
        <taxon>Orobanchaceae</taxon>
        <taxon>Orobanchaceae incertae sedis</taxon>
        <taxon>Phtheirospermum</taxon>
    </lineage>
</organism>
<evidence type="ECO:0000313" key="2">
    <source>
        <dbReference type="Proteomes" id="UP000653305"/>
    </source>
</evidence>
<gene>
    <name evidence="1" type="ORF">PHJA_001152800</name>
</gene>
<dbReference type="InterPro" id="IPR053772">
    <property type="entry name" value="At1g61320/At1g61330-like"/>
</dbReference>
<dbReference type="EMBL" id="BMAC01000208">
    <property type="protein sequence ID" value="GFP90090.1"/>
    <property type="molecule type" value="Genomic_DNA"/>
</dbReference>
<protein>
    <submittedName>
        <fullName evidence="1">Putative F-box/LRR-repeat protein at4g00320</fullName>
    </submittedName>
</protein>
<reference evidence="1" key="1">
    <citation type="submission" date="2020-07" db="EMBL/GenBank/DDBJ databases">
        <title>Ethylene signaling mediates host invasion by parasitic plants.</title>
        <authorList>
            <person name="Yoshida S."/>
        </authorList>
    </citation>
    <scope>NUCLEOTIDE SEQUENCE</scope>
    <source>
        <strain evidence="1">Okayama</strain>
    </source>
</reference>
<dbReference type="Proteomes" id="UP000653305">
    <property type="component" value="Unassembled WGS sequence"/>
</dbReference>
<keyword evidence="2" id="KW-1185">Reference proteome</keyword>
<dbReference type="InterPro" id="IPR036047">
    <property type="entry name" value="F-box-like_dom_sf"/>
</dbReference>
<dbReference type="Gene3D" id="3.80.10.10">
    <property type="entry name" value="Ribonuclease Inhibitor"/>
    <property type="match status" value="1"/>
</dbReference>